<evidence type="ECO:0000313" key="3">
    <source>
        <dbReference type="Proteomes" id="UP001141552"/>
    </source>
</evidence>
<comment type="caution">
    <text evidence="2">The sequence shown here is derived from an EMBL/GenBank/DDBJ whole genome shotgun (WGS) entry which is preliminary data.</text>
</comment>
<evidence type="ECO:0000256" key="1">
    <source>
        <dbReference type="SAM" id="MobiDB-lite"/>
    </source>
</evidence>
<accession>A0A9Q0GIS3</accession>
<proteinExistence type="predicted"/>
<organism evidence="2 3">
    <name type="scientific">Turnera subulata</name>
    <dbReference type="NCBI Taxonomy" id="218843"/>
    <lineage>
        <taxon>Eukaryota</taxon>
        <taxon>Viridiplantae</taxon>
        <taxon>Streptophyta</taxon>
        <taxon>Embryophyta</taxon>
        <taxon>Tracheophyta</taxon>
        <taxon>Spermatophyta</taxon>
        <taxon>Magnoliopsida</taxon>
        <taxon>eudicotyledons</taxon>
        <taxon>Gunneridae</taxon>
        <taxon>Pentapetalae</taxon>
        <taxon>rosids</taxon>
        <taxon>fabids</taxon>
        <taxon>Malpighiales</taxon>
        <taxon>Passifloraceae</taxon>
        <taxon>Turnera</taxon>
    </lineage>
</organism>
<reference evidence="2" key="2">
    <citation type="journal article" date="2023" name="Plants (Basel)">
        <title>Annotation of the Turnera subulata (Passifloraceae) Draft Genome Reveals the S-Locus Evolved after the Divergence of Turneroideae from Passifloroideae in a Stepwise Manner.</title>
        <authorList>
            <person name="Henning P.M."/>
            <person name="Roalson E.H."/>
            <person name="Mir W."/>
            <person name="McCubbin A.G."/>
            <person name="Shore J.S."/>
        </authorList>
    </citation>
    <scope>NUCLEOTIDE SEQUENCE</scope>
    <source>
        <strain evidence="2">F60SS</strain>
    </source>
</reference>
<dbReference type="Proteomes" id="UP001141552">
    <property type="component" value="Unassembled WGS sequence"/>
</dbReference>
<protein>
    <submittedName>
        <fullName evidence="2">Uncharacterized protein</fullName>
    </submittedName>
</protein>
<sequence length="119" mass="13661">MKISFPLVSKKKNIIPSPSKSNREPTKSIPKSPQSYELRPLDLLGHFAPQIAAILRHLLLLYRYLLYLRPQITLYHARFHRRSLFLHSLPQDSVSSEISLLLCSLSFSLLCGHLIPKES</sequence>
<dbReference type="AlphaFoldDB" id="A0A9Q0GIS3"/>
<name>A0A9Q0GIS3_9ROSI</name>
<reference evidence="2" key="1">
    <citation type="submission" date="2022-02" db="EMBL/GenBank/DDBJ databases">
        <authorList>
            <person name="Henning P.M."/>
            <person name="McCubbin A.G."/>
            <person name="Shore J.S."/>
        </authorList>
    </citation>
    <scope>NUCLEOTIDE SEQUENCE</scope>
    <source>
        <strain evidence="2">F60SS</strain>
        <tissue evidence="2">Leaves</tissue>
    </source>
</reference>
<feature type="region of interest" description="Disordered" evidence="1">
    <location>
        <begin position="1"/>
        <end position="33"/>
    </location>
</feature>
<evidence type="ECO:0000313" key="2">
    <source>
        <dbReference type="EMBL" id="KAJ4851058.1"/>
    </source>
</evidence>
<gene>
    <name evidence="2" type="ORF">Tsubulata_030189</name>
</gene>
<keyword evidence="3" id="KW-1185">Reference proteome</keyword>
<dbReference type="EMBL" id="JAKUCV010000146">
    <property type="protein sequence ID" value="KAJ4851058.1"/>
    <property type="molecule type" value="Genomic_DNA"/>
</dbReference>